<sequence>MHLNSDGYPAKALMAGAAAVERWATRWAYPLDDADRVDVASGACSDFEVAWTCGLSVADAGAALREADRDVAEHWPAVERVADALLAAGRLSGEEIAAIARIGVAA</sequence>
<organism evidence="1 2">
    <name type="scientific">Paractinoplanes ferrugineus</name>
    <dbReference type="NCBI Taxonomy" id="113564"/>
    <lineage>
        <taxon>Bacteria</taxon>
        <taxon>Bacillati</taxon>
        <taxon>Actinomycetota</taxon>
        <taxon>Actinomycetes</taxon>
        <taxon>Micromonosporales</taxon>
        <taxon>Micromonosporaceae</taxon>
        <taxon>Paractinoplanes</taxon>
    </lineage>
</organism>
<reference evidence="1" key="1">
    <citation type="submission" date="2021-01" db="EMBL/GenBank/DDBJ databases">
        <title>Whole genome shotgun sequence of Actinoplanes ferrugineus NBRC 15555.</title>
        <authorList>
            <person name="Komaki H."/>
            <person name="Tamura T."/>
        </authorList>
    </citation>
    <scope>NUCLEOTIDE SEQUENCE</scope>
    <source>
        <strain evidence="1">NBRC 15555</strain>
    </source>
</reference>
<dbReference type="GO" id="GO:0006508">
    <property type="term" value="P:proteolysis"/>
    <property type="evidence" value="ECO:0007669"/>
    <property type="project" value="InterPro"/>
</dbReference>
<accession>A0A919MJ98</accession>
<dbReference type="EMBL" id="BOMM01000104">
    <property type="protein sequence ID" value="GIE16864.1"/>
    <property type="molecule type" value="Genomic_DNA"/>
</dbReference>
<dbReference type="GO" id="GO:0004222">
    <property type="term" value="F:metalloendopeptidase activity"/>
    <property type="evidence" value="ECO:0007669"/>
    <property type="project" value="InterPro"/>
</dbReference>
<gene>
    <name evidence="1" type="ORF">Afe05nite_87040</name>
</gene>
<keyword evidence="2" id="KW-1185">Reference proteome</keyword>
<dbReference type="GO" id="GO:0005524">
    <property type="term" value="F:ATP binding"/>
    <property type="evidence" value="ECO:0007669"/>
    <property type="project" value="InterPro"/>
</dbReference>
<evidence type="ECO:0000313" key="1">
    <source>
        <dbReference type="EMBL" id="GIE16864.1"/>
    </source>
</evidence>
<name>A0A919MJ98_9ACTN</name>
<dbReference type="GO" id="GO:0004176">
    <property type="term" value="F:ATP-dependent peptidase activity"/>
    <property type="evidence" value="ECO:0007669"/>
    <property type="project" value="InterPro"/>
</dbReference>
<protein>
    <submittedName>
        <fullName evidence="1">Uncharacterized protein</fullName>
    </submittedName>
</protein>
<proteinExistence type="predicted"/>
<comment type="caution">
    <text evidence="1">The sequence shown here is derived from an EMBL/GenBank/DDBJ whole genome shotgun (WGS) entry which is preliminary data.</text>
</comment>
<dbReference type="InterPro" id="IPR037219">
    <property type="entry name" value="Peptidase_M41-like"/>
</dbReference>
<dbReference type="AlphaFoldDB" id="A0A919MJ98"/>
<evidence type="ECO:0000313" key="2">
    <source>
        <dbReference type="Proteomes" id="UP000598174"/>
    </source>
</evidence>
<dbReference type="Proteomes" id="UP000598174">
    <property type="component" value="Unassembled WGS sequence"/>
</dbReference>
<dbReference type="SUPFAM" id="SSF140990">
    <property type="entry name" value="FtsH protease domain-like"/>
    <property type="match status" value="1"/>
</dbReference>